<dbReference type="InterPro" id="IPR036396">
    <property type="entry name" value="Cyt_P450_sf"/>
</dbReference>
<keyword evidence="2" id="KW-1185">Reference proteome</keyword>
<organism evidence="1 2">
    <name type="scientific">Cochliobolus carbonum (strain 26-R-13)</name>
    <name type="common">Maize leaf spot fungus</name>
    <name type="synonym">Bipolaris zeicola</name>
    <dbReference type="NCBI Taxonomy" id="930089"/>
    <lineage>
        <taxon>Eukaryota</taxon>
        <taxon>Fungi</taxon>
        <taxon>Dikarya</taxon>
        <taxon>Ascomycota</taxon>
        <taxon>Pezizomycotina</taxon>
        <taxon>Dothideomycetes</taxon>
        <taxon>Pleosporomycetidae</taxon>
        <taxon>Pleosporales</taxon>
        <taxon>Pleosporineae</taxon>
        <taxon>Pleosporaceae</taxon>
        <taxon>Bipolaris</taxon>
    </lineage>
</organism>
<protein>
    <submittedName>
        <fullName evidence="1">Uncharacterized protein</fullName>
    </submittedName>
</protein>
<feature type="non-terminal residue" evidence="1">
    <location>
        <position position="60"/>
    </location>
</feature>
<dbReference type="KEGG" id="bze:COCCADRAFT_66273"/>
<evidence type="ECO:0000313" key="2">
    <source>
        <dbReference type="Proteomes" id="UP000053841"/>
    </source>
</evidence>
<dbReference type="GO" id="GO:0016705">
    <property type="term" value="F:oxidoreductase activity, acting on paired donors, with incorporation or reduction of molecular oxygen"/>
    <property type="evidence" value="ECO:0007669"/>
    <property type="project" value="InterPro"/>
</dbReference>
<evidence type="ECO:0000313" key="1">
    <source>
        <dbReference type="EMBL" id="EUC28056.1"/>
    </source>
</evidence>
<feature type="non-terminal residue" evidence="1">
    <location>
        <position position="1"/>
    </location>
</feature>
<proteinExistence type="predicted"/>
<dbReference type="GeneID" id="19150499"/>
<dbReference type="GO" id="GO:0005506">
    <property type="term" value="F:iron ion binding"/>
    <property type="evidence" value="ECO:0007669"/>
    <property type="project" value="InterPro"/>
</dbReference>
<accession>W6YA69</accession>
<dbReference type="Gene3D" id="1.10.630.10">
    <property type="entry name" value="Cytochrome P450"/>
    <property type="match status" value="1"/>
</dbReference>
<dbReference type="OrthoDB" id="6692864at2759"/>
<name>W6YA69_COCC2</name>
<dbReference type="AlphaFoldDB" id="W6YA69"/>
<dbReference type="GO" id="GO:0020037">
    <property type="term" value="F:heme binding"/>
    <property type="evidence" value="ECO:0007669"/>
    <property type="project" value="InterPro"/>
</dbReference>
<reference evidence="1 2" key="1">
    <citation type="journal article" date="2013" name="PLoS Genet.">
        <title>Comparative genome structure, secondary metabolite, and effector coding capacity across Cochliobolus pathogens.</title>
        <authorList>
            <person name="Condon B.J."/>
            <person name="Leng Y."/>
            <person name="Wu D."/>
            <person name="Bushley K.E."/>
            <person name="Ohm R.A."/>
            <person name="Otillar R."/>
            <person name="Martin J."/>
            <person name="Schackwitz W."/>
            <person name="Grimwood J."/>
            <person name="MohdZainudin N."/>
            <person name="Xue C."/>
            <person name="Wang R."/>
            <person name="Manning V.A."/>
            <person name="Dhillon B."/>
            <person name="Tu Z.J."/>
            <person name="Steffenson B.J."/>
            <person name="Salamov A."/>
            <person name="Sun H."/>
            <person name="Lowry S."/>
            <person name="LaButti K."/>
            <person name="Han J."/>
            <person name="Copeland A."/>
            <person name="Lindquist E."/>
            <person name="Barry K."/>
            <person name="Schmutz J."/>
            <person name="Baker S.E."/>
            <person name="Ciuffetti L.M."/>
            <person name="Grigoriev I.V."/>
            <person name="Zhong S."/>
            <person name="Turgeon B.G."/>
        </authorList>
    </citation>
    <scope>NUCLEOTIDE SEQUENCE [LARGE SCALE GENOMIC DNA]</scope>
    <source>
        <strain evidence="1 2">26-R-13</strain>
    </source>
</reference>
<dbReference type="RefSeq" id="XP_007717652.1">
    <property type="nucleotide sequence ID" value="XM_007719462.1"/>
</dbReference>
<dbReference type="HOGENOM" id="CLU_2947975_0_0_1"/>
<dbReference type="Proteomes" id="UP000053841">
    <property type="component" value="Unassembled WGS sequence"/>
</dbReference>
<dbReference type="GO" id="GO:0004497">
    <property type="term" value="F:monooxygenase activity"/>
    <property type="evidence" value="ECO:0007669"/>
    <property type="project" value="InterPro"/>
</dbReference>
<gene>
    <name evidence="1" type="ORF">COCCADRAFT_66273</name>
</gene>
<sequence length="60" mass="7429">LSLWILLYRAFWHPLRHFPGPFGAKLSKLWTVKQAWDSRWHWHRVQQHLQKQYGDYVRTG</sequence>
<dbReference type="EMBL" id="KI964848">
    <property type="protein sequence ID" value="EUC28056.1"/>
    <property type="molecule type" value="Genomic_DNA"/>
</dbReference>